<keyword evidence="1" id="KW-0472">Membrane</keyword>
<keyword evidence="1" id="KW-1133">Transmembrane helix</keyword>
<evidence type="ECO:0000256" key="1">
    <source>
        <dbReference type="SAM" id="Phobius"/>
    </source>
</evidence>
<accession>A0A7G5FEN6</accession>
<feature type="transmembrane region" description="Helical" evidence="1">
    <location>
        <begin position="159"/>
        <end position="179"/>
    </location>
</feature>
<feature type="transmembrane region" description="Helical" evidence="1">
    <location>
        <begin position="101"/>
        <end position="119"/>
    </location>
</feature>
<feature type="transmembrane region" description="Helical" evidence="1">
    <location>
        <begin position="343"/>
        <end position="370"/>
    </location>
</feature>
<keyword evidence="1" id="KW-0812">Transmembrane</keyword>
<proteinExistence type="predicted"/>
<dbReference type="EMBL" id="CP059833">
    <property type="protein sequence ID" value="QMV85077.1"/>
    <property type="molecule type" value="Genomic_DNA"/>
</dbReference>
<organism evidence="2 3">
    <name type="scientific">Corynebacterium hindlerae</name>
    <dbReference type="NCBI Taxonomy" id="699041"/>
    <lineage>
        <taxon>Bacteria</taxon>
        <taxon>Bacillati</taxon>
        <taxon>Actinomycetota</taxon>
        <taxon>Actinomycetes</taxon>
        <taxon>Mycobacteriales</taxon>
        <taxon>Corynebacteriaceae</taxon>
        <taxon>Corynebacterium</taxon>
    </lineage>
</organism>
<dbReference type="RefSeq" id="WP_182385883.1">
    <property type="nucleotide sequence ID" value="NZ_CP059833.1"/>
</dbReference>
<evidence type="ECO:0000313" key="3">
    <source>
        <dbReference type="Proteomes" id="UP000515570"/>
    </source>
</evidence>
<dbReference type="Proteomes" id="UP000515570">
    <property type="component" value="Chromosome"/>
</dbReference>
<sequence>MKKLMASVAESLSIPFQGCKLLVRHWPALIVVLCTAFAVRAAVLWGAVAVSDSSPLIATLVVPLAPLAVMTGIIIALWVMQPSLPFLSTAVKAPRAGYLSTTRLLTIGGLLIPFLTVYASNGLLKDDLRTFVYDATLDESINTFTTTDFSRVFINDTTAALILIIVVLFLRKLIGFFALGERHFGIASFSAYLEALWMVSLSAMLTANINGIKEWLTSRAVIAPAYHNFLVAKETLIENTGIVGKLYVGAGVVLAKLDDTIVVPLAWLTLGAVLFGTTLLPKKKATPESHTGKHAKTPRSRWASFSKHRAVVATRSQAQSLLDTAAQPIWGPIKLSWDGLKKLAIAGVVPMIVFCLIFILCSITELATVYLGRAIMGPQDYLVAATVSPYIFVAGRIGYFLVALPLLAAALDRYLRHSYAADAAEAAAEEIVSVSD</sequence>
<gene>
    <name evidence="2" type="ORF">HW450_12230</name>
</gene>
<feature type="transmembrane region" description="Helical" evidence="1">
    <location>
        <begin position="390"/>
        <end position="411"/>
    </location>
</feature>
<reference evidence="2 3" key="1">
    <citation type="submission" date="2020-07" db="EMBL/GenBank/DDBJ databases">
        <title>non toxigenic Corynebacterium sp. nov from a clinical source.</title>
        <authorList>
            <person name="Bernier A.-M."/>
            <person name="Bernard K."/>
        </authorList>
    </citation>
    <scope>NUCLEOTIDE SEQUENCE [LARGE SCALE GENOMIC DNA]</scope>
    <source>
        <strain evidence="3">NML 93-0612</strain>
    </source>
</reference>
<evidence type="ECO:0000313" key="2">
    <source>
        <dbReference type="EMBL" id="QMV85077.1"/>
    </source>
</evidence>
<feature type="transmembrane region" description="Helical" evidence="1">
    <location>
        <begin position="26"/>
        <end position="50"/>
    </location>
</feature>
<feature type="transmembrane region" description="Helical" evidence="1">
    <location>
        <begin position="261"/>
        <end position="280"/>
    </location>
</feature>
<feature type="transmembrane region" description="Helical" evidence="1">
    <location>
        <begin position="56"/>
        <end position="80"/>
    </location>
</feature>
<name>A0A7G5FEN6_9CORY</name>
<protein>
    <submittedName>
        <fullName evidence="2">Uncharacterized protein</fullName>
    </submittedName>
</protein>
<feature type="transmembrane region" description="Helical" evidence="1">
    <location>
        <begin position="191"/>
        <end position="209"/>
    </location>
</feature>
<keyword evidence="3" id="KW-1185">Reference proteome</keyword>
<dbReference type="AlphaFoldDB" id="A0A7G5FEN6"/>